<dbReference type="AlphaFoldDB" id="A0A8J6HKC9"/>
<reference evidence="1" key="2">
    <citation type="submission" date="2021-08" db="EMBL/GenBank/DDBJ databases">
        <authorList>
            <person name="Eriksson T."/>
        </authorList>
    </citation>
    <scope>NUCLEOTIDE SEQUENCE</scope>
    <source>
        <strain evidence="1">Stoneville</strain>
        <tissue evidence="1">Whole head</tissue>
    </source>
</reference>
<dbReference type="Gene3D" id="2.170.300.10">
    <property type="entry name" value="Tie2 ligand-binding domain superfamily"/>
    <property type="match status" value="1"/>
</dbReference>
<dbReference type="Proteomes" id="UP000719412">
    <property type="component" value="Unassembled WGS sequence"/>
</dbReference>
<keyword evidence="2" id="KW-1185">Reference proteome</keyword>
<evidence type="ECO:0000313" key="2">
    <source>
        <dbReference type="Proteomes" id="UP000719412"/>
    </source>
</evidence>
<comment type="caution">
    <text evidence="1">The sequence shown here is derived from an EMBL/GenBank/DDBJ whole genome shotgun (WGS) entry which is preliminary data.</text>
</comment>
<dbReference type="EMBL" id="JABDTM020022436">
    <property type="protein sequence ID" value="KAH0815892.1"/>
    <property type="molecule type" value="Genomic_DNA"/>
</dbReference>
<evidence type="ECO:0000313" key="1">
    <source>
        <dbReference type="EMBL" id="KAH0815892.1"/>
    </source>
</evidence>
<proteinExistence type="predicted"/>
<reference evidence="1" key="1">
    <citation type="journal article" date="2020" name="J Insects Food Feed">
        <title>The yellow mealworm (Tenebrio molitor) genome: a resource for the emerging insects as food and feed industry.</title>
        <authorList>
            <person name="Eriksson T."/>
            <person name="Andere A."/>
            <person name="Kelstrup H."/>
            <person name="Emery V."/>
            <person name="Picard C."/>
        </authorList>
    </citation>
    <scope>NUCLEOTIDE SEQUENCE</scope>
    <source>
        <strain evidence="1">Stoneville</strain>
        <tissue evidence="1">Whole head</tissue>
    </source>
</reference>
<accession>A0A8J6HKC9</accession>
<sequence>MYVLESRDREATASVHRTQLAVVRRKSTKFSAASPPRGPATKLGQLTREERIDITPKKETKISLVKGKTDDNEDGYWGIDIAECPDIIDNKAVYRENVSMDVNNSRTLCRHLHAQHGVEIKINYENQTQKDGFSCEPGKLGNNCTIRCKDILDVDKQYCQEFKICYDSKCECAWGYKGSECDSQSEKGQWGLSCKSICQEGCEKCHHITGKCADSTNIGMIIGKQNLFHLPQPTVNRQTPEIPITATGTSRQLLRVAYSRTCTTSVIRSYITVAPTEI</sequence>
<name>A0A8J6HKC9_TENMO</name>
<gene>
    <name evidence="1" type="ORF">GEV33_006899</name>
</gene>
<protein>
    <submittedName>
        <fullName evidence="1">Uncharacterized protein</fullName>
    </submittedName>
</protein>
<organism evidence="1 2">
    <name type="scientific">Tenebrio molitor</name>
    <name type="common">Yellow mealworm beetle</name>
    <dbReference type="NCBI Taxonomy" id="7067"/>
    <lineage>
        <taxon>Eukaryota</taxon>
        <taxon>Metazoa</taxon>
        <taxon>Ecdysozoa</taxon>
        <taxon>Arthropoda</taxon>
        <taxon>Hexapoda</taxon>
        <taxon>Insecta</taxon>
        <taxon>Pterygota</taxon>
        <taxon>Neoptera</taxon>
        <taxon>Endopterygota</taxon>
        <taxon>Coleoptera</taxon>
        <taxon>Polyphaga</taxon>
        <taxon>Cucujiformia</taxon>
        <taxon>Tenebrionidae</taxon>
        <taxon>Tenebrio</taxon>
    </lineage>
</organism>